<comment type="caution">
    <text evidence="1">The sequence shown here is derived from an EMBL/GenBank/DDBJ whole genome shotgun (WGS) entry which is preliminary data.</text>
</comment>
<evidence type="ECO:0000313" key="1">
    <source>
        <dbReference type="EMBL" id="MBB3081693.1"/>
    </source>
</evidence>
<accession>A0A7W5F6I1</accession>
<name>A0A7W5F6I1_9ACTN</name>
<sequence length="41" mass="4452">MPPEETRASVRRLVELGYLDTVGPAEIEAVTAQDIAVHVCD</sequence>
<protein>
    <submittedName>
        <fullName evidence="1">Uncharacterized protein</fullName>
    </submittedName>
</protein>
<dbReference type="AlphaFoldDB" id="A0A7W5F6I1"/>
<proteinExistence type="predicted"/>
<reference evidence="1 2" key="1">
    <citation type="submission" date="2020-08" db="EMBL/GenBank/DDBJ databases">
        <title>Genomic Encyclopedia of Type Strains, Phase III (KMG-III): the genomes of soil and plant-associated and newly described type strains.</title>
        <authorList>
            <person name="Whitman W."/>
        </authorList>
    </citation>
    <scope>NUCLEOTIDE SEQUENCE [LARGE SCALE GENOMIC DNA]</scope>
    <source>
        <strain evidence="1 2">CECT 3237</strain>
    </source>
</reference>
<dbReference type="Proteomes" id="UP000572907">
    <property type="component" value="Unassembled WGS sequence"/>
</dbReference>
<organism evidence="1 2">
    <name type="scientific">Streptomyces violarus</name>
    <dbReference type="NCBI Taxonomy" id="67380"/>
    <lineage>
        <taxon>Bacteria</taxon>
        <taxon>Bacillati</taxon>
        <taxon>Actinomycetota</taxon>
        <taxon>Actinomycetes</taxon>
        <taxon>Kitasatosporales</taxon>
        <taxon>Streptomycetaceae</taxon>
        <taxon>Streptomyces</taxon>
    </lineage>
</organism>
<dbReference type="EMBL" id="JACHXE010000015">
    <property type="protein sequence ID" value="MBB3081693.1"/>
    <property type="molecule type" value="Genomic_DNA"/>
</dbReference>
<evidence type="ECO:0000313" key="2">
    <source>
        <dbReference type="Proteomes" id="UP000572907"/>
    </source>
</evidence>
<gene>
    <name evidence="1" type="ORF">FHS41_008251</name>
</gene>
<keyword evidence="2" id="KW-1185">Reference proteome</keyword>
<dbReference type="RefSeq" id="WP_267913731.1">
    <property type="nucleotide sequence ID" value="NZ_BMUP01000015.1"/>
</dbReference>